<protein>
    <submittedName>
        <fullName evidence="1">Uncharacterized protein</fullName>
    </submittedName>
</protein>
<evidence type="ECO:0000313" key="2">
    <source>
        <dbReference type="Proteomes" id="UP000788262"/>
    </source>
</evidence>
<reference evidence="1 2" key="1">
    <citation type="submission" date="2021-02" db="EMBL/GenBank/DDBJ databases">
        <title>Whole genome sequencing of Streptomyces actuosus VRA1.</title>
        <authorList>
            <person name="Sen G."/>
            <person name="Sen A."/>
        </authorList>
    </citation>
    <scope>NUCLEOTIDE SEQUENCE [LARGE SCALE GENOMIC DNA]</scope>
    <source>
        <strain evidence="1 2">VRA1</strain>
    </source>
</reference>
<dbReference type="EMBL" id="JAFFZS010000040">
    <property type="protein sequence ID" value="MBN0048515.1"/>
    <property type="molecule type" value="Genomic_DNA"/>
</dbReference>
<comment type="caution">
    <text evidence="1">The sequence shown here is derived from an EMBL/GenBank/DDBJ whole genome shotgun (WGS) entry which is preliminary data.</text>
</comment>
<proteinExistence type="predicted"/>
<dbReference type="Proteomes" id="UP000788262">
    <property type="component" value="Unassembled WGS sequence"/>
</dbReference>
<organism evidence="1 2">
    <name type="scientific">Streptomyces actuosus</name>
    <dbReference type="NCBI Taxonomy" id="1885"/>
    <lineage>
        <taxon>Bacteria</taxon>
        <taxon>Bacillati</taxon>
        <taxon>Actinomycetota</taxon>
        <taxon>Actinomycetes</taxon>
        <taxon>Kitasatosporales</taxon>
        <taxon>Streptomycetaceae</taxon>
        <taxon>Streptomyces</taxon>
    </lineage>
</organism>
<dbReference type="RefSeq" id="WP_205386642.1">
    <property type="nucleotide sequence ID" value="NZ_JAFFZS010000040.1"/>
</dbReference>
<evidence type="ECO:0000313" key="1">
    <source>
        <dbReference type="EMBL" id="MBN0048515.1"/>
    </source>
</evidence>
<accession>A0ABS2VZV6</accession>
<gene>
    <name evidence="1" type="ORF">JS756_31345</name>
</gene>
<keyword evidence="2" id="KW-1185">Reference proteome</keyword>
<name>A0ABS2VZV6_STRAS</name>
<sequence>MDAALLVLTDTDLSSIGSVLELVGSRMISPRMSVGSMVHAICVTGDSSA</sequence>